<dbReference type="InterPro" id="IPR003593">
    <property type="entry name" value="AAA+_ATPase"/>
</dbReference>
<dbReference type="AlphaFoldDB" id="A0A2T7WEQ5"/>
<dbReference type="GO" id="GO:0016887">
    <property type="term" value="F:ATP hydrolysis activity"/>
    <property type="evidence" value="ECO:0007669"/>
    <property type="project" value="InterPro"/>
</dbReference>
<dbReference type="Pfam" id="PF00005">
    <property type="entry name" value="ABC_tran"/>
    <property type="match status" value="1"/>
</dbReference>
<dbReference type="InterPro" id="IPR050153">
    <property type="entry name" value="Metal_Ion_Import_ABC"/>
</dbReference>
<evidence type="ECO:0000256" key="2">
    <source>
        <dbReference type="ARBA" id="ARBA00022448"/>
    </source>
</evidence>
<evidence type="ECO:0000256" key="3">
    <source>
        <dbReference type="ARBA" id="ARBA00022741"/>
    </source>
</evidence>
<evidence type="ECO:0000313" key="6">
    <source>
        <dbReference type="EMBL" id="PVE69801.1"/>
    </source>
</evidence>
<evidence type="ECO:0000313" key="7">
    <source>
        <dbReference type="Proteomes" id="UP000244649"/>
    </source>
</evidence>
<organism evidence="6 7">
    <name type="scientific">Microbacterium testaceum</name>
    <name type="common">Aureobacterium testaceum</name>
    <name type="synonym">Brevibacterium testaceum</name>
    <dbReference type="NCBI Taxonomy" id="2033"/>
    <lineage>
        <taxon>Bacteria</taxon>
        <taxon>Bacillati</taxon>
        <taxon>Actinomycetota</taxon>
        <taxon>Actinomycetes</taxon>
        <taxon>Micrococcales</taxon>
        <taxon>Microbacteriaceae</taxon>
        <taxon>Microbacterium</taxon>
    </lineage>
</organism>
<evidence type="ECO:0000256" key="4">
    <source>
        <dbReference type="ARBA" id="ARBA00022840"/>
    </source>
</evidence>
<feature type="domain" description="ABC transporter" evidence="5">
    <location>
        <begin position="10"/>
        <end position="220"/>
    </location>
</feature>
<dbReference type="GO" id="GO:0005524">
    <property type="term" value="F:ATP binding"/>
    <property type="evidence" value="ECO:0007669"/>
    <property type="project" value="UniProtKB-KW"/>
</dbReference>
<dbReference type="SUPFAM" id="SSF52540">
    <property type="entry name" value="P-loop containing nucleoside triphosphate hydrolases"/>
    <property type="match status" value="1"/>
</dbReference>
<dbReference type="SMART" id="SM00382">
    <property type="entry name" value="AAA"/>
    <property type="match status" value="1"/>
</dbReference>
<dbReference type="Proteomes" id="UP000244649">
    <property type="component" value="Unassembled WGS sequence"/>
</dbReference>
<keyword evidence="3" id="KW-0547">Nucleotide-binding</keyword>
<dbReference type="PANTHER" id="PTHR42734">
    <property type="entry name" value="METAL TRANSPORT SYSTEM ATP-BINDING PROTEIN TM_0124-RELATED"/>
    <property type="match status" value="1"/>
</dbReference>
<protein>
    <submittedName>
        <fullName evidence="6">ABC transporter ATP-binding protein</fullName>
    </submittedName>
</protein>
<dbReference type="EMBL" id="QDFT01000025">
    <property type="protein sequence ID" value="PVE69801.1"/>
    <property type="molecule type" value="Genomic_DNA"/>
</dbReference>
<dbReference type="PANTHER" id="PTHR42734:SF5">
    <property type="entry name" value="IRON TRANSPORT SYSTEM ATP-BINDING PROTEIN HI_0361-RELATED"/>
    <property type="match status" value="1"/>
</dbReference>
<reference evidence="6 7" key="1">
    <citation type="submission" date="2018-04" db="EMBL/GenBank/DDBJ databases">
        <authorList>
            <person name="Go L.Y."/>
            <person name="Mitchell J.A."/>
        </authorList>
    </citation>
    <scope>NUCLEOTIDE SEQUENCE [LARGE SCALE GENOMIC DNA]</scope>
    <source>
        <strain evidence="6 7">TPD7010</strain>
    </source>
</reference>
<keyword evidence="4 6" id="KW-0067">ATP-binding</keyword>
<evidence type="ECO:0000259" key="5">
    <source>
        <dbReference type="PROSITE" id="PS50893"/>
    </source>
</evidence>
<dbReference type="InterPro" id="IPR017871">
    <property type="entry name" value="ABC_transporter-like_CS"/>
</dbReference>
<dbReference type="PROSITE" id="PS50893">
    <property type="entry name" value="ABC_TRANSPORTER_2"/>
    <property type="match status" value="1"/>
</dbReference>
<accession>A0A2T7WEQ5</accession>
<dbReference type="NCBIfam" id="NF040873">
    <property type="entry name" value="AztA"/>
    <property type="match status" value="1"/>
</dbReference>
<proteinExistence type="inferred from homology"/>
<dbReference type="Gene3D" id="3.40.50.300">
    <property type="entry name" value="P-loop containing nucleotide triphosphate hydrolases"/>
    <property type="match status" value="1"/>
</dbReference>
<evidence type="ECO:0000256" key="1">
    <source>
        <dbReference type="ARBA" id="ARBA00005417"/>
    </source>
</evidence>
<gene>
    <name evidence="6" type="ORF">DC432_10680</name>
</gene>
<comment type="caution">
    <text evidence="6">The sequence shown here is derived from an EMBL/GenBank/DDBJ whole genome shotgun (WGS) entry which is preliminary data.</text>
</comment>
<keyword evidence="2" id="KW-0813">Transport</keyword>
<comment type="similarity">
    <text evidence="1">Belongs to the ABC transporter superfamily.</text>
</comment>
<sequence length="220" mass="22704">MDAVTLPSALTATGLRVAFDGVEALAGVDLTVPAGRITAIVGPNGAGKSTLLEVLAGARTPSAGRVEAGARTRAFVPQRAAVSEHLPVTVREIVSVGAWGRVGAIRRLCPALRDDIDVAMRQLDITALARTPFGSLSGGQRQRALLAQGLARRADVLLLDEPTTGLDAASAELNRRAIAAEIARGATVVCVSHDDRLIAQADQVIALADGRVTRASAPAR</sequence>
<dbReference type="InterPro" id="IPR003439">
    <property type="entry name" value="ABC_transporter-like_ATP-bd"/>
</dbReference>
<name>A0A2T7WEQ5_MICTE</name>
<dbReference type="PROSITE" id="PS00211">
    <property type="entry name" value="ABC_TRANSPORTER_1"/>
    <property type="match status" value="1"/>
</dbReference>
<dbReference type="InterPro" id="IPR027417">
    <property type="entry name" value="P-loop_NTPase"/>
</dbReference>
<dbReference type="InterPro" id="IPR047748">
    <property type="entry name" value="AztA-like"/>
</dbReference>